<dbReference type="InterPro" id="IPR011333">
    <property type="entry name" value="SKP1/BTB/POZ_sf"/>
</dbReference>
<dbReference type="CDD" id="cd18186">
    <property type="entry name" value="BTB_POZ_ZBTB_KLHL-like"/>
    <property type="match status" value="1"/>
</dbReference>
<evidence type="ECO:0000259" key="1">
    <source>
        <dbReference type="PROSITE" id="PS50097"/>
    </source>
</evidence>
<sequence>VAEKLAFSFNKSGDFTVVVLEGDSSGEKVRTEFKVWSVIMSSWSEYFDKMMSHEFEENTQRQVVIRDFSPKGIEVFLRFLYSGTLEASLETLVEVMVIADKYQVPELSSHCNELLRAHLSADTAWEIFKAADVFQFEQLREEAMHAILIEPKVALARRPAVNERLLQEVLSSDLLCVSDEDLFDLLVNWDDDAEYSQDVSRAKLIEKYVSMAKISDEKIRLMTGSIEEPERKRLKSLRSVCTRSEHTRDVIGCIRGRFDRWAANRFQGFRPGNLGEYFLSNWVHFVHSPNTNVGSMFALASCAEHSFQNAGSWVEWRLPLFAVKLLAVRFRKEVGKDIDLTVSCANDSSGWQQVLSSKDRPIKAQEVVPSRCEFLVKRFKVEICKGSFDPSDIRFEGILQERAS</sequence>
<organism evidence="2 3">
    <name type="scientific">Durusdinium trenchii</name>
    <dbReference type="NCBI Taxonomy" id="1381693"/>
    <lineage>
        <taxon>Eukaryota</taxon>
        <taxon>Sar</taxon>
        <taxon>Alveolata</taxon>
        <taxon>Dinophyceae</taxon>
        <taxon>Suessiales</taxon>
        <taxon>Symbiodiniaceae</taxon>
        <taxon>Durusdinium</taxon>
    </lineage>
</organism>
<evidence type="ECO:0000313" key="2">
    <source>
        <dbReference type="EMBL" id="CAK9101114.1"/>
    </source>
</evidence>
<dbReference type="PANTHER" id="PTHR24413">
    <property type="entry name" value="SPECKLE-TYPE POZ PROTEIN"/>
    <property type="match status" value="1"/>
</dbReference>
<keyword evidence="3" id="KW-1185">Reference proteome</keyword>
<dbReference type="EMBL" id="CAXAMM010041762">
    <property type="protein sequence ID" value="CAK9101114.1"/>
    <property type="molecule type" value="Genomic_DNA"/>
</dbReference>
<dbReference type="PROSITE" id="PS50097">
    <property type="entry name" value="BTB"/>
    <property type="match status" value="1"/>
</dbReference>
<reference evidence="2 3" key="1">
    <citation type="submission" date="2024-02" db="EMBL/GenBank/DDBJ databases">
        <authorList>
            <person name="Chen Y."/>
            <person name="Shah S."/>
            <person name="Dougan E. K."/>
            <person name="Thang M."/>
            <person name="Chan C."/>
        </authorList>
    </citation>
    <scope>NUCLEOTIDE SEQUENCE [LARGE SCALE GENOMIC DNA]</scope>
</reference>
<dbReference type="Pfam" id="PF00651">
    <property type="entry name" value="BTB"/>
    <property type="match status" value="1"/>
</dbReference>
<dbReference type="SUPFAM" id="SSF54695">
    <property type="entry name" value="POZ domain"/>
    <property type="match status" value="1"/>
</dbReference>
<gene>
    <name evidence="2" type="ORF">SCF082_LOCUS47288</name>
</gene>
<dbReference type="SMART" id="SM00225">
    <property type="entry name" value="BTB"/>
    <property type="match status" value="1"/>
</dbReference>
<dbReference type="Proteomes" id="UP001642464">
    <property type="component" value="Unassembled WGS sequence"/>
</dbReference>
<protein>
    <submittedName>
        <fullName evidence="2">BTB/POZ domain-containing protein 1 (Hepatitis C virus NS5A-transactivated protein 8) (HCV NS5A-transactivated protein 8)</fullName>
    </submittedName>
</protein>
<proteinExistence type="predicted"/>
<dbReference type="InterPro" id="IPR000210">
    <property type="entry name" value="BTB/POZ_dom"/>
</dbReference>
<dbReference type="Gene3D" id="3.30.710.10">
    <property type="entry name" value="Potassium Channel Kv1.1, Chain A"/>
    <property type="match status" value="1"/>
</dbReference>
<feature type="non-terminal residue" evidence="2">
    <location>
        <position position="1"/>
    </location>
</feature>
<evidence type="ECO:0000313" key="3">
    <source>
        <dbReference type="Proteomes" id="UP001642464"/>
    </source>
</evidence>
<accession>A0ABP0RKI5</accession>
<comment type="caution">
    <text evidence="2">The sequence shown here is derived from an EMBL/GenBank/DDBJ whole genome shotgun (WGS) entry which is preliminary data.</text>
</comment>
<feature type="domain" description="BTB" evidence="1">
    <location>
        <begin position="13"/>
        <end position="89"/>
    </location>
</feature>
<name>A0ABP0RKI5_9DINO</name>